<dbReference type="PANTHER" id="PTHR46152">
    <property type="entry name" value="NF-KAPPA-B INHIBITOR-INTERACTING RAS-LIKE PROTEIN"/>
    <property type="match status" value="1"/>
</dbReference>
<protein>
    <submittedName>
        <fullName evidence="4">NF-kappa-B inhibitor-interacting Ras-like protein 1</fullName>
    </submittedName>
</protein>
<dbReference type="PRINTS" id="PR00449">
    <property type="entry name" value="RASTRNSFRMNG"/>
</dbReference>
<evidence type="ECO:0000256" key="1">
    <source>
        <dbReference type="ARBA" id="ARBA00008094"/>
    </source>
</evidence>
<evidence type="ECO:0000313" key="5">
    <source>
        <dbReference type="Proteomes" id="UP001163046"/>
    </source>
</evidence>
<proteinExistence type="inferred from homology"/>
<evidence type="ECO:0000256" key="2">
    <source>
        <dbReference type="ARBA" id="ARBA00022741"/>
    </source>
</evidence>
<keyword evidence="5" id="KW-1185">Reference proteome</keyword>
<dbReference type="GO" id="GO:0003924">
    <property type="term" value="F:GTPase activity"/>
    <property type="evidence" value="ECO:0007669"/>
    <property type="project" value="InterPro"/>
</dbReference>
<dbReference type="OrthoDB" id="10002389at2759"/>
<comment type="caution">
    <text evidence="4">The sequence shown here is derived from an EMBL/GenBank/DDBJ whole genome shotgun (WGS) entry which is preliminary data.</text>
</comment>
<dbReference type="InterPro" id="IPR005225">
    <property type="entry name" value="Small_GTP-bd"/>
</dbReference>
<dbReference type="InterPro" id="IPR042227">
    <property type="entry name" value="KBRS"/>
</dbReference>
<sequence length="213" mass="23757">MPKICLRLVVVGGSCVGKTAVIEQAIFGNHSPGQPTFHTIEDIYDVQLDTDRGIKERIRIFDTAGVDLHVNNGELSKHYLNLADGFLLVFSVTSKKSFQQIQAIKKEIDKNKGKDFPVVVVATKADIKNERECESIVIKKWAEAEKVRLTELYVGDRKALQDPFVQITTRMVLCAGKGYLQSSHSEVKRFLSMRKTSKSISASKDSGLDVTKE</sequence>
<keyword evidence="2" id="KW-0547">Nucleotide-binding</keyword>
<dbReference type="PROSITE" id="PS51421">
    <property type="entry name" value="RAS"/>
    <property type="match status" value="1"/>
</dbReference>
<accession>A0A9X0DBA3</accession>
<dbReference type="Pfam" id="PF00071">
    <property type="entry name" value="Ras"/>
    <property type="match status" value="1"/>
</dbReference>
<evidence type="ECO:0000256" key="3">
    <source>
        <dbReference type="ARBA" id="ARBA00023134"/>
    </source>
</evidence>
<evidence type="ECO:0000313" key="4">
    <source>
        <dbReference type="EMBL" id="KAJ7394212.1"/>
    </source>
</evidence>
<dbReference type="InterPro" id="IPR027417">
    <property type="entry name" value="P-loop_NTPase"/>
</dbReference>
<dbReference type="GO" id="GO:0032484">
    <property type="term" value="P:Ral protein signal transduction"/>
    <property type="evidence" value="ECO:0007669"/>
    <property type="project" value="TreeGrafter"/>
</dbReference>
<reference evidence="4" key="1">
    <citation type="submission" date="2023-01" db="EMBL/GenBank/DDBJ databases">
        <title>Genome assembly of the deep-sea coral Lophelia pertusa.</title>
        <authorList>
            <person name="Herrera S."/>
            <person name="Cordes E."/>
        </authorList>
    </citation>
    <scope>NUCLEOTIDE SEQUENCE</scope>
    <source>
        <strain evidence="4">USNM1676648</strain>
        <tissue evidence="4">Polyp</tissue>
    </source>
</reference>
<name>A0A9X0DBA3_9CNID</name>
<dbReference type="Proteomes" id="UP001163046">
    <property type="component" value="Unassembled WGS sequence"/>
</dbReference>
<dbReference type="GO" id="GO:0032794">
    <property type="term" value="F:GTPase activating protein binding"/>
    <property type="evidence" value="ECO:0007669"/>
    <property type="project" value="TreeGrafter"/>
</dbReference>
<dbReference type="SUPFAM" id="SSF52540">
    <property type="entry name" value="P-loop containing nucleoside triphosphate hydrolases"/>
    <property type="match status" value="1"/>
</dbReference>
<dbReference type="GO" id="GO:0005525">
    <property type="term" value="F:GTP binding"/>
    <property type="evidence" value="ECO:0007669"/>
    <property type="project" value="UniProtKB-KW"/>
</dbReference>
<dbReference type="InterPro" id="IPR001806">
    <property type="entry name" value="Small_GTPase"/>
</dbReference>
<keyword evidence="3" id="KW-0342">GTP-binding</keyword>
<dbReference type="EMBL" id="MU825396">
    <property type="protein sequence ID" value="KAJ7394212.1"/>
    <property type="molecule type" value="Genomic_DNA"/>
</dbReference>
<dbReference type="PANTHER" id="PTHR46152:SF3">
    <property type="entry name" value="NF-KAPPA-B INHIBITOR-INTERACTING RAS-LIKE PROTEIN"/>
    <property type="match status" value="1"/>
</dbReference>
<dbReference type="SMART" id="SM00175">
    <property type="entry name" value="RAB"/>
    <property type="match status" value="1"/>
</dbReference>
<organism evidence="4 5">
    <name type="scientific">Desmophyllum pertusum</name>
    <dbReference type="NCBI Taxonomy" id="174260"/>
    <lineage>
        <taxon>Eukaryota</taxon>
        <taxon>Metazoa</taxon>
        <taxon>Cnidaria</taxon>
        <taxon>Anthozoa</taxon>
        <taxon>Hexacorallia</taxon>
        <taxon>Scleractinia</taxon>
        <taxon>Caryophylliina</taxon>
        <taxon>Caryophylliidae</taxon>
        <taxon>Desmophyllum</taxon>
    </lineage>
</organism>
<dbReference type="PROSITE" id="PS51419">
    <property type="entry name" value="RAB"/>
    <property type="match status" value="1"/>
</dbReference>
<dbReference type="AlphaFoldDB" id="A0A9X0DBA3"/>
<dbReference type="SMART" id="SM00173">
    <property type="entry name" value="RAS"/>
    <property type="match status" value="1"/>
</dbReference>
<comment type="similarity">
    <text evidence="1">Belongs to the small GTPase superfamily. Ras family. KappaB-Ras subfamily.</text>
</comment>
<gene>
    <name evidence="4" type="primary">NKIRAS1</name>
    <name evidence="4" type="ORF">OS493_000014</name>
</gene>
<dbReference type="GO" id="GO:0043124">
    <property type="term" value="P:negative regulation of canonical NF-kappaB signal transduction"/>
    <property type="evidence" value="ECO:0007669"/>
    <property type="project" value="InterPro"/>
</dbReference>
<dbReference type="NCBIfam" id="TIGR00231">
    <property type="entry name" value="small_GTP"/>
    <property type="match status" value="1"/>
</dbReference>
<dbReference type="Gene3D" id="3.40.50.300">
    <property type="entry name" value="P-loop containing nucleotide triphosphate hydrolases"/>
    <property type="match status" value="1"/>
</dbReference>